<keyword evidence="1" id="KW-0175">Coiled coil</keyword>
<evidence type="ECO:0000313" key="4">
    <source>
        <dbReference type="Proteomes" id="UP000256708"/>
    </source>
</evidence>
<feature type="coiled-coil region" evidence="1">
    <location>
        <begin position="76"/>
        <end position="103"/>
    </location>
</feature>
<dbReference type="RefSeq" id="WP_115568375.1">
    <property type="nucleotide sequence ID" value="NZ_QRGR01000045.1"/>
</dbReference>
<proteinExistence type="predicted"/>
<protein>
    <recommendedName>
        <fullName evidence="5">Mobilization protein</fullName>
    </recommendedName>
</protein>
<sequence>MEEEKPKNPRGGRPELGEKEKRNNNVMLRFTDAEYEALKAEMKDAGFEQAALYLRLKLIARKGQLVYNPRESLDALNELDREVKVIDEKIDQINRDLKILKAQGKIKPEPEPELMEKYTEQLAELTKTQLKVGKVIKGFFRKGDKMI</sequence>
<comment type="caution">
    <text evidence="3">The sequence shown here is derived from an EMBL/GenBank/DDBJ whole genome shotgun (WGS) entry which is preliminary data.</text>
</comment>
<dbReference type="EMBL" id="QRGR01000045">
    <property type="protein sequence ID" value="RDV11122.1"/>
    <property type="molecule type" value="Genomic_DNA"/>
</dbReference>
<evidence type="ECO:0008006" key="5">
    <source>
        <dbReference type="Google" id="ProtNLM"/>
    </source>
</evidence>
<organism evidence="3 4">
    <name type="scientific">Pontibacter diazotrophicus</name>
    <dbReference type="NCBI Taxonomy" id="1400979"/>
    <lineage>
        <taxon>Bacteria</taxon>
        <taxon>Pseudomonadati</taxon>
        <taxon>Bacteroidota</taxon>
        <taxon>Cytophagia</taxon>
        <taxon>Cytophagales</taxon>
        <taxon>Hymenobacteraceae</taxon>
        <taxon>Pontibacter</taxon>
    </lineage>
</organism>
<feature type="region of interest" description="Disordered" evidence="2">
    <location>
        <begin position="1"/>
        <end position="24"/>
    </location>
</feature>
<feature type="compositionally biased region" description="Basic and acidic residues" evidence="2">
    <location>
        <begin position="1"/>
        <end position="23"/>
    </location>
</feature>
<keyword evidence="4" id="KW-1185">Reference proteome</keyword>
<dbReference type="Proteomes" id="UP000256708">
    <property type="component" value="Unassembled WGS sequence"/>
</dbReference>
<evidence type="ECO:0000256" key="1">
    <source>
        <dbReference type="SAM" id="Coils"/>
    </source>
</evidence>
<evidence type="ECO:0000256" key="2">
    <source>
        <dbReference type="SAM" id="MobiDB-lite"/>
    </source>
</evidence>
<reference evidence="4" key="1">
    <citation type="submission" date="2018-08" db="EMBL/GenBank/DDBJ databases">
        <authorList>
            <person name="Liu Z.-W."/>
            <person name="Du Z.-J."/>
        </authorList>
    </citation>
    <scope>NUCLEOTIDE SEQUENCE [LARGE SCALE GENOMIC DNA]</scope>
    <source>
        <strain evidence="4">H4X</strain>
    </source>
</reference>
<accession>A0A3D8L297</accession>
<gene>
    <name evidence="3" type="ORF">DXT99_25245</name>
</gene>
<name>A0A3D8L297_9BACT</name>
<dbReference type="AlphaFoldDB" id="A0A3D8L297"/>
<evidence type="ECO:0000313" key="3">
    <source>
        <dbReference type="EMBL" id="RDV11122.1"/>
    </source>
</evidence>